<dbReference type="VEuPathDB" id="FungiDB:BLGHR1_15164"/>
<gene>
    <name evidence="5" type="ORF">BLGHR1_15164</name>
</gene>
<name>A0A383UXN1_BLUHO</name>
<dbReference type="FunFam" id="3.30.70.330:FF:000495">
    <property type="entry name" value="Putative G-patch DNA repair protein (Drt111)"/>
    <property type="match status" value="1"/>
</dbReference>
<feature type="region of interest" description="Disordered" evidence="2">
    <location>
        <begin position="186"/>
        <end position="232"/>
    </location>
</feature>
<protein>
    <recommendedName>
        <fullName evidence="7">G-patch domain-containing protein</fullName>
    </recommendedName>
</protein>
<dbReference type="InterPro" id="IPR035979">
    <property type="entry name" value="RBD_domain_sf"/>
</dbReference>
<dbReference type="PANTHER" id="PTHR13288">
    <property type="entry name" value="SPLICING FACTOR 45 SPF45"/>
    <property type="match status" value="1"/>
</dbReference>
<proteinExistence type="predicted"/>
<sequence>MSNPPESGPRGGLSLYANLLDPDAQTVPGTISKGPVTFTPAQTSNEPKKPQIDPAALRFQPTKRPQLSQKLKPKASFPKHINEPVAPGKINQPVANLSSLSKPTQVFKTSLADWTGDKDDDTFYGGEKRQRGGRKKKKKNREDYTIIQEWDDIYDPTRPNNFEEYKNSDERIREVREWKDRLYAHREAQKDQSYQNEEEDNRQPTKMIFHAPPSTYDFAPPPIETVSDPTSAILPDTEIIEAPVPIIAEEQTQDTRHTVKPPGQISRPPIRYQLPPAPSEIPATEIELEKAISEEQQESEDIKDPKSRRPGQKGFAERLMSKYGWSKGKGLGVEESGIVNPLQVKLEKRKKKSDAEGGGFRDTGGRGIIIGGAKKKSKDKDAGKFGPMSEVIVLEGMVDGMNLDEEVEGAGDGGLMQEIGDECADKYGRVERVYIHRSDATAKVFVKFTSQLSALRAVNALEGRIFNGNTIAAQFYDAECFEAGDFQ</sequence>
<dbReference type="GO" id="GO:0045292">
    <property type="term" value="P:mRNA cis splicing, via spliceosome"/>
    <property type="evidence" value="ECO:0007669"/>
    <property type="project" value="InterPro"/>
</dbReference>
<dbReference type="GO" id="GO:0071011">
    <property type="term" value="C:precatalytic spliceosome"/>
    <property type="evidence" value="ECO:0007669"/>
    <property type="project" value="TreeGrafter"/>
</dbReference>
<reference evidence="5 6" key="1">
    <citation type="submission" date="2017-11" db="EMBL/GenBank/DDBJ databases">
        <authorList>
            <person name="Kracher B."/>
        </authorList>
    </citation>
    <scope>NUCLEOTIDE SEQUENCE [LARGE SCALE GENOMIC DNA]</scope>
    <source>
        <strain evidence="5 6">RACE1</strain>
    </source>
</reference>
<dbReference type="InterPro" id="IPR000467">
    <property type="entry name" value="G_patch_dom"/>
</dbReference>
<evidence type="ECO:0000313" key="5">
    <source>
        <dbReference type="EMBL" id="SZF04368.1"/>
    </source>
</evidence>
<feature type="region of interest" description="Disordered" evidence="2">
    <location>
        <begin position="246"/>
        <end position="315"/>
    </location>
</feature>
<dbReference type="Gene3D" id="3.30.70.330">
    <property type="match status" value="1"/>
</dbReference>
<organism evidence="5 6">
    <name type="scientific">Blumeria hordei</name>
    <name type="common">Barley powdery mildew</name>
    <name type="synonym">Blumeria graminis f. sp. hordei</name>
    <dbReference type="NCBI Taxonomy" id="2867405"/>
    <lineage>
        <taxon>Eukaryota</taxon>
        <taxon>Fungi</taxon>
        <taxon>Dikarya</taxon>
        <taxon>Ascomycota</taxon>
        <taxon>Pezizomycotina</taxon>
        <taxon>Leotiomycetes</taxon>
        <taxon>Erysiphales</taxon>
        <taxon>Erysiphaceae</taxon>
        <taxon>Blumeria</taxon>
    </lineage>
</organism>
<dbReference type="PANTHER" id="PTHR13288:SF8">
    <property type="entry name" value="SPLICING FACTOR 45"/>
    <property type="match status" value="1"/>
</dbReference>
<keyword evidence="1" id="KW-0694">RNA-binding</keyword>
<evidence type="ECO:0008006" key="7">
    <source>
        <dbReference type="Google" id="ProtNLM"/>
    </source>
</evidence>
<dbReference type="GO" id="GO:0003723">
    <property type="term" value="F:RNA binding"/>
    <property type="evidence" value="ECO:0007669"/>
    <property type="project" value="UniProtKB-UniRule"/>
</dbReference>
<dbReference type="SUPFAM" id="SSF54928">
    <property type="entry name" value="RNA-binding domain, RBD"/>
    <property type="match status" value="1"/>
</dbReference>
<dbReference type="Pfam" id="PF00076">
    <property type="entry name" value="RRM_1"/>
    <property type="match status" value="1"/>
</dbReference>
<dbReference type="AlphaFoldDB" id="A0A383UXN1"/>
<dbReference type="InterPro" id="IPR040052">
    <property type="entry name" value="RBM17"/>
</dbReference>
<dbReference type="PROSITE" id="PS50102">
    <property type="entry name" value="RRM"/>
    <property type="match status" value="1"/>
</dbReference>
<accession>A0A383UXN1</accession>
<evidence type="ECO:0000259" key="4">
    <source>
        <dbReference type="PROSITE" id="PS50174"/>
    </source>
</evidence>
<evidence type="ECO:0000256" key="2">
    <source>
        <dbReference type="SAM" id="MobiDB-lite"/>
    </source>
</evidence>
<dbReference type="InterPro" id="IPR012677">
    <property type="entry name" value="Nucleotide-bd_a/b_plait_sf"/>
</dbReference>
<dbReference type="SMART" id="SM00443">
    <property type="entry name" value="G_patch"/>
    <property type="match status" value="1"/>
</dbReference>
<feature type="region of interest" description="Disordered" evidence="2">
    <location>
        <begin position="1"/>
        <end position="97"/>
    </location>
</feature>
<evidence type="ECO:0000256" key="1">
    <source>
        <dbReference type="PROSITE-ProRule" id="PRU00176"/>
    </source>
</evidence>
<dbReference type="PROSITE" id="PS50174">
    <property type="entry name" value="G_PATCH"/>
    <property type="match status" value="1"/>
</dbReference>
<evidence type="ECO:0000259" key="3">
    <source>
        <dbReference type="PROSITE" id="PS50102"/>
    </source>
</evidence>
<feature type="domain" description="G-patch" evidence="4">
    <location>
        <begin position="312"/>
        <end position="363"/>
    </location>
</feature>
<feature type="region of interest" description="Disordered" evidence="2">
    <location>
        <begin position="117"/>
        <end position="142"/>
    </location>
</feature>
<feature type="domain" description="RRM" evidence="3">
    <location>
        <begin position="402"/>
        <end position="478"/>
    </location>
</feature>
<dbReference type="Pfam" id="PF01585">
    <property type="entry name" value="G-patch"/>
    <property type="match status" value="1"/>
</dbReference>
<evidence type="ECO:0000313" key="6">
    <source>
        <dbReference type="Proteomes" id="UP000275772"/>
    </source>
</evidence>
<dbReference type="InterPro" id="IPR000504">
    <property type="entry name" value="RRM_dom"/>
</dbReference>
<dbReference type="Proteomes" id="UP000275772">
    <property type="component" value="Unassembled WGS sequence"/>
</dbReference>
<dbReference type="EMBL" id="UNSH01000064">
    <property type="protein sequence ID" value="SZF04368.1"/>
    <property type="molecule type" value="Genomic_DNA"/>
</dbReference>